<organism evidence="1 2">
    <name type="scientific">Pseudomonas inefficax</name>
    <dbReference type="NCBI Taxonomy" id="2078786"/>
    <lineage>
        <taxon>Bacteria</taxon>
        <taxon>Pseudomonadati</taxon>
        <taxon>Pseudomonadota</taxon>
        <taxon>Gammaproteobacteria</taxon>
        <taxon>Pseudomonadales</taxon>
        <taxon>Pseudomonadaceae</taxon>
        <taxon>Pseudomonas</taxon>
    </lineage>
</organism>
<comment type="caution">
    <text evidence="1">The sequence shown here is derived from an EMBL/GenBank/DDBJ whole genome shotgun (WGS) entry which is preliminary data.</text>
</comment>
<gene>
    <name evidence="1" type="ORF">JV551A3_V1_1540005</name>
</gene>
<reference evidence="1 2" key="1">
    <citation type="submission" date="2018-02" db="EMBL/GenBank/DDBJ databases">
        <authorList>
            <person name="Dubost A."/>
        </authorList>
    </citation>
    <scope>NUCLEOTIDE SEQUENCE [LARGE SCALE GENOMIC DNA]</scope>
    <source>
        <strain evidence="2">JV551A3</strain>
    </source>
</reference>
<evidence type="ECO:0000313" key="1">
    <source>
        <dbReference type="EMBL" id="SPO61835.1"/>
    </source>
</evidence>
<protein>
    <submittedName>
        <fullName evidence="1">Uncharacterized protein</fullName>
    </submittedName>
</protein>
<accession>A0AAQ1PA10</accession>
<dbReference type="Proteomes" id="UP000294335">
    <property type="component" value="Unassembled WGS sequence"/>
</dbReference>
<evidence type="ECO:0000313" key="2">
    <source>
        <dbReference type="Proteomes" id="UP000294335"/>
    </source>
</evidence>
<keyword evidence="2" id="KW-1185">Reference proteome</keyword>
<dbReference type="EMBL" id="OPYN01000154">
    <property type="protein sequence ID" value="SPO61835.1"/>
    <property type="molecule type" value="Genomic_DNA"/>
</dbReference>
<proteinExistence type="predicted"/>
<name>A0AAQ1PA10_9PSED</name>
<dbReference type="AlphaFoldDB" id="A0AAQ1PA10"/>
<sequence length="94" mass="10032">MCSARSRVAAAWSSWPSAYCCEAVSISTVEALLLRVGTERSPASALGAVNVLNNRNKADRTGVLGIGRRLDRYWAGPRLARGCYRPGVPAEVPA</sequence>